<dbReference type="Proteomes" id="UP000515275">
    <property type="component" value="Chromosome"/>
</dbReference>
<sequence length="346" mass="38058">MNQQKHFSQSPPRNRNLPAKVSWEKGASRLLNLVIALINENQPRSADWVISHVDGYDSPTPASRRKQLQRDRNTLAQLGLCIEVHHGGNGGELYFLDHEAAFLPELDLTPKQADVLVAAARWTQSGEMSAAAESAYHKLVAAGIRRGLSSSVIASVPDLTDLDQKSIDAIFRALDNGLCITFDYYQSLVGFPTRRTLEPWAYGAVDGKLYVTGWDTQRNAQRTFRISRISDIEVLAQFITHPVPDLPSSELIRQGLNSSGTMVHAVLRFHESSGAEELRLLTDASGAIGPVDRDWLVKTAAAYAPDAVVVEPEDIVSDVVQLLRCATGESFNVAAFQTTKEEAERP</sequence>
<evidence type="ECO:0000259" key="1">
    <source>
        <dbReference type="Pfam" id="PF13280"/>
    </source>
</evidence>
<dbReference type="PANTHER" id="PTHR34580">
    <property type="match status" value="1"/>
</dbReference>
<name>A0A7G7YNB6_9CORY</name>
<organism evidence="2 3">
    <name type="scientific">Corynebacterium anserum</name>
    <dbReference type="NCBI Taxonomy" id="2684406"/>
    <lineage>
        <taxon>Bacteria</taxon>
        <taxon>Bacillati</taxon>
        <taxon>Actinomycetota</taxon>
        <taxon>Actinomycetes</taxon>
        <taxon>Mycobacteriales</taxon>
        <taxon>Corynebacteriaceae</taxon>
        <taxon>Corynebacterium</taxon>
    </lineage>
</organism>
<gene>
    <name evidence="2" type="ORF">GP473_04255</name>
</gene>
<dbReference type="Pfam" id="PF13280">
    <property type="entry name" value="WYL"/>
    <property type="match status" value="1"/>
</dbReference>
<evidence type="ECO:0000313" key="3">
    <source>
        <dbReference type="Proteomes" id="UP000515275"/>
    </source>
</evidence>
<dbReference type="AlphaFoldDB" id="A0A7G7YNB6"/>
<dbReference type="PANTHER" id="PTHR34580:SF3">
    <property type="entry name" value="PROTEIN PAFB"/>
    <property type="match status" value="1"/>
</dbReference>
<protein>
    <submittedName>
        <fullName evidence="2">WYL domain-containing protein</fullName>
    </submittedName>
</protein>
<dbReference type="RefSeq" id="WP_186277193.1">
    <property type="nucleotide sequence ID" value="NZ_CP046883.1"/>
</dbReference>
<dbReference type="PROSITE" id="PS52050">
    <property type="entry name" value="WYL"/>
    <property type="match status" value="1"/>
</dbReference>
<dbReference type="InterPro" id="IPR051534">
    <property type="entry name" value="CBASS_pafABC_assoc_protein"/>
</dbReference>
<dbReference type="EMBL" id="CP046883">
    <property type="protein sequence ID" value="QNH95986.1"/>
    <property type="molecule type" value="Genomic_DNA"/>
</dbReference>
<feature type="domain" description="WYL" evidence="1">
    <location>
        <begin position="167"/>
        <end position="234"/>
    </location>
</feature>
<evidence type="ECO:0000313" key="2">
    <source>
        <dbReference type="EMBL" id="QNH95986.1"/>
    </source>
</evidence>
<dbReference type="KEGG" id="cans:GP473_04255"/>
<dbReference type="InterPro" id="IPR026881">
    <property type="entry name" value="WYL_dom"/>
</dbReference>
<proteinExistence type="predicted"/>
<reference evidence="2 3" key="1">
    <citation type="submission" date="2019-12" db="EMBL/GenBank/DDBJ databases">
        <title>Corynebacterium sp. nov., isolated from feces of the Anser Albifrons in China.</title>
        <authorList>
            <person name="Liu Q."/>
        </authorList>
    </citation>
    <scope>NUCLEOTIDE SEQUENCE [LARGE SCALE GENOMIC DNA]</scope>
    <source>
        <strain evidence="2 3">23H37-10</strain>
    </source>
</reference>
<accession>A0A7G7YNB6</accession>
<keyword evidence="3" id="KW-1185">Reference proteome</keyword>